<reference evidence="2 3" key="1">
    <citation type="journal article" date="2019" name="Sci. Rep.">
        <title>Comparative genomics of chytrid fungi reveal insights into the obligate biotrophic and pathogenic lifestyle of Synchytrium endobioticum.</title>
        <authorList>
            <person name="van de Vossenberg B.T.L.H."/>
            <person name="Warris S."/>
            <person name="Nguyen H.D.T."/>
            <person name="van Gent-Pelzer M.P.E."/>
            <person name="Joly D.L."/>
            <person name="van de Geest H.C."/>
            <person name="Bonants P.J.M."/>
            <person name="Smith D.S."/>
            <person name="Levesque C.A."/>
            <person name="van der Lee T.A.J."/>
        </authorList>
    </citation>
    <scope>NUCLEOTIDE SEQUENCE [LARGE SCALE GENOMIC DNA]</scope>
    <source>
        <strain evidence="2 3">CBS 809.83</strain>
    </source>
</reference>
<dbReference type="PANTHER" id="PTHR24192:SF3">
    <property type="entry name" value="ANKYRIN REPEAT DOMAIN 40"/>
    <property type="match status" value="1"/>
</dbReference>
<gene>
    <name evidence="2" type="ORF">PhCBS80983_g04357</name>
</gene>
<dbReference type="InterPro" id="IPR036770">
    <property type="entry name" value="Ankyrin_rpt-contain_sf"/>
</dbReference>
<keyword evidence="1" id="KW-0040">ANK repeat</keyword>
<dbReference type="InterPro" id="IPR002110">
    <property type="entry name" value="Ankyrin_rpt"/>
</dbReference>
<dbReference type="PROSITE" id="PS50088">
    <property type="entry name" value="ANK_REPEAT"/>
    <property type="match status" value="1"/>
</dbReference>
<sequence length="279" mass="30856">MNREDPREEALREAAAVGLVDKVRWYLATDEVNVNAKNPVNGWTPLHWGAQRGHAEVVELLLSHGADETIANKKGETAADLARKDEVRRLFKRSVAAQPPAKKEDPLPFLPAYLAAPPTDLLFSLPITEQPGSVVPEKYEQFSSRTTEDVQQPPFTIHGKSGMLLSNTTREVPLPAAPQETSTPLRANINVSVPKKELLVYDTKRCDSHLLGAVFVPEGSTISQTLTQIADELDGVPISFNVERHTGVHAIPVNGKQYNQSTWMHWNGTDHAIILSRRN</sequence>
<evidence type="ECO:0000256" key="1">
    <source>
        <dbReference type="PROSITE-ProRule" id="PRU00023"/>
    </source>
</evidence>
<dbReference type="SMART" id="SM00248">
    <property type="entry name" value="ANK"/>
    <property type="match status" value="1"/>
</dbReference>
<comment type="caution">
    <text evidence="2">The sequence shown here is derived from an EMBL/GenBank/DDBJ whole genome shotgun (WGS) entry which is preliminary data.</text>
</comment>
<dbReference type="Pfam" id="PF12796">
    <property type="entry name" value="Ank_2"/>
    <property type="match status" value="1"/>
</dbReference>
<dbReference type="InterPro" id="IPR039195">
    <property type="entry name" value="ANKRD40"/>
</dbReference>
<dbReference type="AlphaFoldDB" id="A0A507E0T4"/>
<feature type="repeat" description="ANK" evidence="1">
    <location>
        <begin position="41"/>
        <end position="73"/>
    </location>
</feature>
<dbReference type="Gene3D" id="1.25.40.20">
    <property type="entry name" value="Ankyrin repeat-containing domain"/>
    <property type="match status" value="1"/>
</dbReference>
<evidence type="ECO:0000313" key="3">
    <source>
        <dbReference type="Proteomes" id="UP000318582"/>
    </source>
</evidence>
<dbReference type="STRING" id="109895.A0A507E0T4"/>
<name>A0A507E0T4_9FUNG</name>
<dbReference type="PANTHER" id="PTHR24192">
    <property type="entry name" value="ANKYRIN REPEAT DOMAIN 40"/>
    <property type="match status" value="1"/>
</dbReference>
<proteinExistence type="predicted"/>
<protein>
    <submittedName>
        <fullName evidence="2">Uncharacterized protein</fullName>
    </submittedName>
</protein>
<dbReference type="SUPFAM" id="SSF48403">
    <property type="entry name" value="Ankyrin repeat"/>
    <property type="match status" value="1"/>
</dbReference>
<dbReference type="PROSITE" id="PS50297">
    <property type="entry name" value="ANK_REP_REGION"/>
    <property type="match status" value="1"/>
</dbReference>
<dbReference type="EMBL" id="QEAQ01000068">
    <property type="protein sequence ID" value="TPX56670.1"/>
    <property type="molecule type" value="Genomic_DNA"/>
</dbReference>
<dbReference type="Proteomes" id="UP000318582">
    <property type="component" value="Unassembled WGS sequence"/>
</dbReference>
<accession>A0A507E0T4</accession>
<organism evidence="2 3">
    <name type="scientific">Powellomyces hirtus</name>
    <dbReference type="NCBI Taxonomy" id="109895"/>
    <lineage>
        <taxon>Eukaryota</taxon>
        <taxon>Fungi</taxon>
        <taxon>Fungi incertae sedis</taxon>
        <taxon>Chytridiomycota</taxon>
        <taxon>Chytridiomycota incertae sedis</taxon>
        <taxon>Chytridiomycetes</taxon>
        <taxon>Spizellomycetales</taxon>
        <taxon>Powellomycetaceae</taxon>
        <taxon>Powellomyces</taxon>
    </lineage>
</organism>
<evidence type="ECO:0000313" key="2">
    <source>
        <dbReference type="EMBL" id="TPX56670.1"/>
    </source>
</evidence>
<keyword evidence="3" id="KW-1185">Reference proteome</keyword>